<evidence type="ECO:0000313" key="2">
    <source>
        <dbReference type="Proteomes" id="UP000308760"/>
    </source>
</evidence>
<reference evidence="2" key="1">
    <citation type="submission" date="2019-04" db="EMBL/GenBank/DDBJ databases">
        <title>Nocardioides xinjiangensis sp. nov.</title>
        <authorList>
            <person name="Liu S."/>
        </authorList>
    </citation>
    <scope>NUCLEOTIDE SEQUENCE [LARGE SCALE GENOMIC DNA]</scope>
    <source>
        <strain evidence="2">18</strain>
    </source>
</reference>
<dbReference type="AlphaFoldDB" id="A0A4S8Q8S4"/>
<comment type="caution">
    <text evidence="1">The sequence shown here is derived from an EMBL/GenBank/DDBJ whole genome shotgun (WGS) entry which is preliminary data.</text>
</comment>
<dbReference type="OrthoDB" id="9850605at2"/>
<keyword evidence="2" id="KW-1185">Reference proteome</keyword>
<reference evidence="1 2" key="2">
    <citation type="submission" date="2019-05" db="EMBL/GenBank/DDBJ databases">
        <title>Glycomyces buryatensis sp. nov.</title>
        <authorList>
            <person name="Nikitina E."/>
        </authorList>
    </citation>
    <scope>NUCLEOTIDE SEQUENCE [LARGE SCALE GENOMIC DNA]</scope>
    <source>
        <strain evidence="1 2">18</strain>
    </source>
</reference>
<accession>A0A4S8Q8S4</accession>
<proteinExistence type="predicted"/>
<dbReference type="Proteomes" id="UP000308760">
    <property type="component" value="Unassembled WGS sequence"/>
</dbReference>
<dbReference type="EMBL" id="STGY01000055">
    <property type="protein sequence ID" value="THV40803.1"/>
    <property type="molecule type" value="Genomic_DNA"/>
</dbReference>
<dbReference type="RefSeq" id="WP_136535202.1">
    <property type="nucleotide sequence ID" value="NZ_STGY01000055.1"/>
</dbReference>
<organism evidence="1 2">
    <name type="scientific">Glycomyces buryatensis</name>
    <dbReference type="NCBI Taxonomy" id="2570927"/>
    <lineage>
        <taxon>Bacteria</taxon>
        <taxon>Bacillati</taxon>
        <taxon>Actinomycetota</taxon>
        <taxon>Actinomycetes</taxon>
        <taxon>Glycomycetales</taxon>
        <taxon>Glycomycetaceae</taxon>
        <taxon>Glycomyces</taxon>
    </lineage>
</organism>
<name>A0A4S8Q8S4_9ACTN</name>
<protein>
    <submittedName>
        <fullName evidence="1">Uncharacterized protein</fullName>
    </submittedName>
</protein>
<gene>
    <name evidence="1" type="ORF">FAB82_14235</name>
</gene>
<sequence length="159" mass="18175">MSTNYEFNTASYSVEEISDFFCTVLDLDRVKLLAPSPITGEKWWAAATVMEVAEFTDEGRRLQATDTFTSISFEPRKSMNFEDENRGLARIIKSVLDLLSRDNSSSGFLEFYDEIIVIEKRKGQEIVVDPRLIDPNDLDAQNMFAPILKGYIIEPIDQF</sequence>
<evidence type="ECO:0000313" key="1">
    <source>
        <dbReference type="EMBL" id="THV40803.1"/>
    </source>
</evidence>